<gene>
    <name evidence="2" type="ORF">B0I35DRAFT_447374</name>
</gene>
<keyword evidence="3" id="KW-1185">Reference proteome</keyword>
<evidence type="ECO:0000313" key="3">
    <source>
        <dbReference type="Proteomes" id="UP000813444"/>
    </source>
</evidence>
<accession>A0A8K0WJ42</accession>
<comment type="caution">
    <text evidence="2">The sequence shown here is derived from an EMBL/GenBank/DDBJ whole genome shotgun (WGS) entry which is preliminary data.</text>
</comment>
<dbReference type="Proteomes" id="UP000813444">
    <property type="component" value="Unassembled WGS sequence"/>
</dbReference>
<protein>
    <recommendedName>
        <fullName evidence="4">Secreted protein</fullName>
    </recommendedName>
</protein>
<dbReference type="AlphaFoldDB" id="A0A8K0WJ42"/>
<organism evidence="2 3">
    <name type="scientific">Stachybotrys elegans</name>
    <dbReference type="NCBI Taxonomy" id="80388"/>
    <lineage>
        <taxon>Eukaryota</taxon>
        <taxon>Fungi</taxon>
        <taxon>Dikarya</taxon>
        <taxon>Ascomycota</taxon>
        <taxon>Pezizomycotina</taxon>
        <taxon>Sordariomycetes</taxon>
        <taxon>Hypocreomycetidae</taxon>
        <taxon>Hypocreales</taxon>
        <taxon>Stachybotryaceae</taxon>
        <taxon>Stachybotrys</taxon>
    </lineage>
</organism>
<evidence type="ECO:0000256" key="1">
    <source>
        <dbReference type="SAM" id="SignalP"/>
    </source>
</evidence>
<evidence type="ECO:0000313" key="2">
    <source>
        <dbReference type="EMBL" id="KAH7303026.1"/>
    </source>
</evidence>
<feature type="non-terminal residue" evidence="2">
    <location>
        <position position="1"/>
    </location>
</feature>
<feature type="chain" id="PRO_5035437388" description="Secreted protein" evidence="1">
    <location>
        <begin position="27"/>
        <end position="92"/>
    </location>
</feature>
<feature type="signal peptide" evidence="1">
    <location>
        <begin position="1"/>
        <end position="26"/>
    </location>
</feature>
<reference evidence="2" key="1">
    <citation type="journal article" date="2021" name="Nat. Commun.">
        <title>Genetic determinants of endophytism in the Arabidopsis root mycobiome.</title>
        <authorList>
            <person name="Mesny F."/>
            <person name="Miyauchi S."/>
            <person name="Thiergart T."/>
            <person name="Pickel B."/>
            <person name="Atanasova L."/>
            <person name="Karlsson M."/>
            <person name="Huettel B."/>
            <person name="Barry K.W."/>
            <person name="Haridas S."/>
            <person name="Chen C."/>
            <person name="Bauer D."/>
            <person name="Andreopoulos W."/>
            <person name="Pangilinan J."/>
            <person name="LaButti K."/>
            <person name="Riley R."/>
            <person name="Lipzen A."/>
            <person name="Clum A."/>
            <person name="Drula E."/>
            <person name="Henrissat B."/>
            <person name="Kohler A."/>
            <person name="Grigoriev I.V."/>
            <person name="Martin F.M."/>
            <person name="Hacquard S."/>
        </authorList>
    </citation>
    <scope>NUCLEOTIDE SEQUENCE</scope>
    <source>
        <strain evidence="2">MPI-CAGE-CH-0235</strain>
    </source>
</reference>
<dbReference type="EMBL" id="JAGPNK010000042">
    <property type="protein sequence ID" value="KAH7303026.1"/>
    <property type="molecule type" value="Genomic_DNA"/>
</dbReference>
<evidence type="ECO:0008006" key="4">
    <source>
        <dbReference type="Google" id="ProtNLM"/>
    </source>
</evidence>
<name>A0A8K0WJ42_9HYPO</name>
<sequence length="92" mass="10687">MQCPMASQFLWLILLRKFSFLNCTSSCDFVTKNPCAAKVAVISAYDLFFFLKEVMNFVLISVPLPLLDCRYRREHGDKMMWAISVVWVDGRL</sequence>
<proteinExistence type="predicted"/>
<keyword evidence="1" id="KW-0732">Signal</keyword>